<dbReference type="SUPFAM" id="SSF51261">
    <property type="entry name" value="Duplicated hybrid motif"/>
    <property type="match status" value="1"/>
</dbReference>
<dbReference type="PANTHER" id="PTHR21666:SF294">
    <property type="entry name" value="PEPTIDASE M23"/>
    <property type="match status" value="1"/>
</dbReference>
<feature type="chain" id="PRO_5028975372" evidence="1">
    <location>
        <begin position="25"/>
        <end position="396"/>
    </location>
</feature>
<dbReference type="Pfam" id="PF01551">
    <property type="entry name" value="Peptidase_M23"/>
    <property type="match status" value="1"/>
</dbReference>
<dbReference type="PANTHER" id="PTHR21666">
    <property type="entry name" value="PEPTIDASE-RELATED"/>
    <property type="match status" value="1"/>
</dbReference>
<evidence type="ECO:0000259" key="3">
    <source>
        <dbReference type="Pfam" id="PF08239"/>
    </source>
</evidence>
<accession>A0A7G3G9N4</accession>
<dbReference type="InterPro" id="IPR003646">
    <property type="entry name" value="SH3-like_bac-type"/>
</dbReference>
<keyword evidence="4" id="KW-0378">Hydrolase</keyword>
<gene>
    <name evidence="4" type="ORF">C1H71_09635</name>
</gene>
<protein>
    <submittedName>
        <fullName evidence="4">LasA protease</fullName>
    </submittedName>
</protein>
<keyword evidence="5" id="KW-1185">Reference proteome</keyword>
<organism evidence="4 5">
    <name type="scientific">Iodobacter fluviatilis</name>
    <dbReference type="NCBI Taxonomy" id="537"/>
    <lineage>
        <taxon>Bacteria</taxon>
        <taxon>Pseudomonadati</taxon>
        <taxon>Pseudomonadota</taxon>
        <taxon>Betaproteobacteria</taxon>
        <taxon>Neisseriales</taxon>
        <taxon>Chitinibacteraceae</taxon>
        <taxon>Iodobacter</taxon>
    </lineage>
</organism>
<evidence type="ECO:0000313" key="5">
    <source>
        <dbReference type="Proteomes" id="UP000515917"/>
    </source>
</evidence>
<proteinExistence type="predicted"/>
<dbReference type="InterPro" id="IPR011055">
    <property type="entry name" value="Dup_hybrid_motif"/>
</dbReference>
<feature type="domain" description="SH3b" evidence="3">
    <location>
        <begin position="326"/>
        <end position="360"/>
    </location>
</feature>
<dbReference type="Gene3D" id="2.70.70.10">
    <property type="entry name" value="Glucose Permease (Domain IIA)"/>
    <property type="match status" value="1"/>
</dbReference>
<dbReference type="Pfam" id="PF08239">
    <property type="entry name" value="SH3_3"/>
    <property type="match status" value="1"/>
</dbReference>
<dbReference type="Proteomes" id="UP000515917">
    <property type="component" value="Chromosome"/>
</dbReference>
<keyword evidence="4" id="KW-0645">Protease</keyword>
<evidence type="ECO:0000313" key="4">
    <source>
        <dbReference type="EMBL" id="QBC43782.1"/>
    </source>
</evidence>
<name>A0A7G3G9N4_9NEIS</name>
<evidence type="ECO:0000259" key="2">
    <source>
        <dbReference type="Pfam" id="PF01551"/>
    </source>
</evidence>
<keyword evidence="1" id="KW-0732">Signal</keyword>
<sequence>MRSQRLTQLAVLILSATLFSTAPAAEISPELQKAASQAMLMQLQPTVQQGILIEIQKTHPDKHWILGSATLILPSHLDDVPETRLFMAQYIANHWRVAIEGSEQYALLLEQAPDALFAPNERKLLLQSQSVNQRQKPLAPLAEVQTGLGLPWAEGTAWRLTGGPHGDDQTSRPFNSLDFAGGNGRVLAPRDGLIYQSCLRNGSGLITLVHDNGFTSSYYHMENLTNLSNGAAVRKGTYLGNIGVGLPCGGSTTGPHVHFALKQGSNKTPVDGKVIGGWLFREGNVPYQGYASRNGKQVNVGGELLNYGGGNALPSGKVTPGNNENTVNLRQSPSLSAAIVGSLQRGEAVAIVCTSQGDWVDGVWGRTQLWNRLSVGSWISDGFIDTGSNQAVAPPC</sequence>
<dbReference type="EMBL" id="CP025781">
    <property type="protein sequence ID" value="QBC43782.1"/>
    <property type="molecule type" value="Genomic_DNA"/>
</dbReference>
<dbReference type="CDD" id="cd12797">
    <property type="entry name" value="M23_peptidase"/>
    <property type="match status" value="1"/>
</dbReference>
<dbReference type="InterPro" id="IPR050570">
    <property type="entry name" value="Cell_wall_metabolism_enzyme"/>
</dbReference>
<feature type="domain" description="M23ase beta-sheet core" evidence="2">
    <location>
        <begin position="176"/>
        <end position="269"/>
    </location>
</feature>
<dbReference type="InterPro" id="IPR016047">
    <property type="entry name" value="M23ase_b-sheet_dom"/>
</dbReference>
<dbReference type="KEGG" id="ifl:C1H71_09635"/>
<evidence type="ECO:0000256" key="1">
    <source>
        <dbReference type="SAM" id="SignalP"/>
    </source>
</evidence>
<dbReference type="GO" id="GO:0004222">
    <property type="term" value="F:metalloendopeptidase activity"/>
    <property type="evidence" value="ECO:0007669"/>
    <property type="project" value="TreeGrafter"/>
</dbReference>
<reference evidence="4 5" key="1">
    <citation type="submission" date="2018-01" db="EMBL/GenBank/DDBJ databases">
        <title>Genome sequence of Iodobacter sp. strain PCH194 isolated from Indian Trans-Himalaya.</title>
        <authorList>
            <person name="Kumar V."/>
            <person name="Thakur V."/>
            <person name="Kumar S."/>
            <person name="Singh D."/>
        </authorList>
    </citation>
    <scope>NUCLEOTIDE SEQUENCE [LARGE SCALE GENOMIC DNA]</scope>
    <source>
        <strain evidence="4 5">PCH194</strain>
    </source>
</reference>
<dbReference type="RefSeq" id="WP_130106353.1">
    <property type="nucleotide sequence ID" value="NZ_CP025781.1"/>
</dbReference>
<dbReference type="AlphaFoldDB" id="A0A7G3G9N4"/>
<feature type="signal peptide" evidence="1">
    <location>
        <begin position="1"/>
        <end position="24"/>
    </location>
</feature>
<dbReference type="GO" id="GO:0006508">
    <property type="term" value="P:proteolysis"/>
    <property type="evidence" value="ECO:0007669"/>
    <property type="project" value="UniProtKB-KW"/>
</dbReference>
<dbReference type="Gene3D" id="2.30.30.40">
    <property type="entry name" value="SH3 Domains"/>
    <property type="match status" value="1"/>
</dbReference>